<evidence type="ECO:0000256" key="2">
    <source>
        <dbReference type="SAM" id="Phobius"/>
    </source>
</evidence>
<dbReference type="RefSeq" id="WP_104481640.1">
    <property type="nucleotide sequence ID" value="NZ_CP154825.1"/>
</dbReference>
<accession>A0A2S6GI32</accession>
<feature type="transmembrane region" description="Helical" evidence="2">
    <location>
        <begin position="33"/>
        <end position="53"/>
    </location>
</feature>
<protein>
    <recommendedName>
        <fullName evidence="5">DUF5666 domain-containing protein</fullName>
    </recommendedName>
</protein>
<feature type="compositionally biased region" description="Gly residues" evidence="1">
    <location>
        <begin position="82"/>
        <end position="110"/>
    </location>
</feature>
<dbReference type="Proteomes" id="UP000239203">
    <property type="component" value="Unassembled WGS sequence"/>
</dbReference>
<feature type="region of interest" description="Disordered" evidence="1">
    <location>
        <begin position="82"/>
        <end position="111"/>
    </location>
</feature>
<dbReference type="EMBL" id="PTIX01000017">
    <property type="protein sequence ID" value="PPK64879.1"/>
    <property type="molecule type" value="Genomic_DNA"/>
</dbReference>
<comment type="caution">
    <text evidence="3">The sequence shown here is derived from an EMBL/GenBank/DDBJ whole genome shotgun (WGS) entry which is preliminary data.</text>
</comment>
<reference evidence="3 4" key="1">
    <citation type="submission" date="2018-02" db="EMBL/GenBank/DDBJ databases">
        <title>Genomic Encyclopedia of Archaeal and Bacterial Type Strains, Phase II (KMG-II): from individual species to whole genera.</title>
        <authorList>
            <person name="Goeker M."/>
        </authorList>
    </citation>
    <scope>NUCLEOTIDE SEQUENCE [LARGE SCALE GENOMIC DNA]</scope>
    <source>
        <strain evidence="3 4">YU 961-1</strain>
    </source>
</reference>
<evidence type="ECO:0000313" key="3">
    <source>
        <dbReference type="EMBL" id="PPK64879.1"/>
    </source>
</evidence>
<keyword evidence="2" id="KW-0812">Transmembrane</keyword>
<evidence type="ECO:0000256" key="1">
    <source>
        <dbReference type="SAM" id="MobiDB-lite"/>
    </source>
</evidence>
<keyword evidence="2" id="KW-0472">Membrane</keyword>
<keyword evidence="2" id="KW-1133">Transmembrane helix</keyword>
<dbReference type="AlphaFoldDB" id="A0A2S6GI32"/>
<organism evidence="3 4">
    <name type="scientific">Actinokineospora auranticolor</name>
    <dbReference type="NCBI Taxonomy" id="155976"/>
    <lineage>
        <taxon>Bacteria</taxon>
        <taxon>Bacillati</taxon>
        <taxon>Actinomycetota</taxon>
        <taxon>Actinomycetes</taxon>
        <taxon>Pseudonocardiales</taxon>
        <taxon>Pseudonocardiaceae</taxon>
        <taxon>Actinokineospora</taxon>
    </lineage>
</organism>
<dbReference type="OrthoDB" id="3694696at2"/>
<evidence type="ECO:0008006" key="5">
    <source>
        <dbReference type="Google" id="ProtNLM"/>
    </source>
</evidence>
<evidence type="ECO:0000313" key="4">
    <source>
        <dbReference type="Proteomes" id="UP000239203"/>
    </source>
</evidence>
<keyword evidence="4" id="KW-1185">Reference proteome</keyword>
<sequence>MTTPVDPEQTLAQPVGGDLDRELRTAGKGVSKVTVGLGIAALVLLSFGGGALAHKAFASNGTPSATAGPRAGGYGGGFPGGYGGRAGQGGQNGQGGQPGAGGMGGRGGTAGTIDHVEGTTVYVKTQDGKVVKVSTSDSTVVDLVDVGKLADLAPGDTVVVQGQAGDDGSVTARTLTRRQAAG</sequence>
<name>A0A2S6GI32_9PSEU</name>
<gene>
    <name evidence="3" type="ORF">CLV40_117118</name>
</gene>
<proteinExistence type="predicted"/>